<feature type="signal peptide" evidence="2">
    <location>
        <begin position="1"/>
        <end position="23"/>
    </location>
</feature>
<keyword evidence="5" id="KW-1185">Reference proteome</keyword>
<dbReference type="InterPro" id="IPR002931">
    <property type="entry name" value="Transglutaminase-like"/>
</dbReference>
<feature type="domain" description="Transglutaminase-like" evidence="3">
    <location>
        <begin position="368"/>
        <end position="480"/>
    </location>
</feature>
<evidence type="ECO:0000313" key="4">
    <source>
        <dbReference type="EMBL" id="OEU06118.1"/>
    </source>
</evidence>
<accession>A0A1E7EJS3</accession>
<name>A0A1E7EJS3_9STRA</name>
<sequence length="584" mass="65835">MVLSYSVATFSLLLSFSVGAANAVVAPRNNDLIRYENIGIVRSVVEGTTTYYSTTVPHKNTPTTRRFVSSVIRKRRIPVPSPLPPPYACGSSAASIPSHSTAATAAVTTNFEPNSFDNGGNGNDDDDDIHDVQTVDVPEKLMTTIAIPRTLKYVTTVRGGSEDAGGEVCVDNDDDNDNDDDDMIINHLYAMVFTDIAYSYFVMMLDMLLGIFKVRFFTGISQAEVILQHRTGSDDGVISSSSTLVYYGINISDDKFKIWLQHQHSLEDHDSGKIKLTNVSATKRMLMFRNRKLSEELSTKWKQQRLLLGNASLFHTVYTTMVRYLRKPLPSSPFHDQLLSCSKMFWQVVEDSIQDEKEGGEGDGDEVKEGKAGHIELYHCNECGAVTQFPRYNAAKFICRNRSGRCGEYSLLLYGMLHALGHNVRYVVDAGNGHVWVEVLMIINEDSNSTKRTTPGNDKRKMKKRNQQQIQTQQWLHLDPCEATLNNNLLYQEWGRSIDRVFAFYAPTSEMLLSNSNNSDPKYNSQQQQQQQLNDIPIIEDVTQSYTTNTKQSQIFRRQKHNQRVIDEVALLQKNFIANADLSD</sequence>
<dbReference type="Gene3D" id="3.10.620.30">
    <property type="match status" value="1"/>
</dbReference>
<keyword evidence="2" id="KW-0732">Signal</keyword>
<dbReference type="SUPFAM" id="SSF54001">
    <property type="entry name" value="Cysteine proteinases"/>
    <property type="match status" value="1"/>
</dbReference>
<dbReference type="KEGG" id="fcy:FRACYDRAFT_256321"/>
<dbReference type="InterPro" id="IPR038765">
    <property type="entry name" value="Papain-like_cys_pep_sf"/>
</dbReference>
<organism evidence="4 5">
    <name type="scientific">Fragilariopsis cylindrus CCMP1102</name>
    <dbReference type="NCBI Taxonomy" id="635003"/>
    <lineage>
        <taxon>Eukaryota</taxon>
        <taxon>Sar</taxon>
        <taxon>Stramenopiles</taxon>
        <taxon>Ochrophyta</taxon>
        <taxon>Bacillariophyta</taxon>
        <taxon>Bacillariophyceae</taxon>
        <taxon>Bacillariophycidae</taxon>
        <taxon>Bacillariales</taxon>
        <taxon>Bacillariaceae</taxon>
        <taxon>Fragilariopsis</taxon>
    </lineage>
</organism>
<evidence type="ECO:0000259" key="3">
    <source>
        <dbReference type="Pfam" id="PF01841"/>
    </source>
</evidence>
<dbReference type="Proteomes" id="UP000095751">
    <property type="component" value="Unassembled WGS sequence"/>
</dbReference>
<evidence type="ECO:0000256" key="2">
    <source>
        <dbReference type="SAM" id="SignalP"/>
    </source>
</evidence>
<evidence type="ECO:0000256" key="1">
    <source>
        <dbReference type="SAM" id="MobiDB-lite"/>
    </source>
</evidence>
<dbReference type="InParanoid" id="A0A1E7EJS3"/>
<reference evidence="4 5" key="1">
    <citation type="submission" date="2016-09" db="EMBL/GenBank/DDBJ databases">
        <title>Extensive genetic diversity and differential bi-allelic expression allows diatom success in the polar Southern Ocean.</title>
        <authorList>
            <consortium name="DOE Joint Genome Institute"/>
            <person name="Mock T."/>
            <person name="Otillar R.P."/>
            <person name="Strauss J."/>
            <person name="Dupont C."/>
            <person name="Frickenhaus S."/>
            <person name="Maumus F."/>
            <person name="Mcmullan M."/>
            <person name="Sanges R."/>
            <person name="Schmutz J."/>
            <person name="Toseland A."/>
            <person name="Valas R."/>
            <person name="Veluchamy A."/>
            <person name="Ward B.J."/>
            <person name="Allen A."/>
            <person name="Barry K."/>
            <person name="Falciatore A."/>
            <person name="Ferrante M."/>
            <person name="Fortunato A.E."/>
            <person name="Gloeckner G."/>
            <person name="Gruber A."/>
            <person name="Hipkin R."/>
            <person name="Janech M."/>
            <person name="Kroth P."/>
            <person name="Leese F."/>
            <person name="Lindquist E."/>
            <person name="Lyon B.R."/>
            <person name="Martin J."/>
            <person name="Mayer C."/>
            <person name="Parker M."/>
            <person name="Quesneville H."/>
            <person name="Raymond J."/>
            <person name="Uhlig C."/>
            <person name="Valentin K.U."/>
            <person name="Worden A.Z."/>
            <person name="Armbrust E.V."/>
            <person name="Bowler C."/>
            <person name="Green B."/>
            <person name="Moulton V."/>
            <person name="Van Oosterhout C."/>
            <person name="Grigoriev I."/>
        </authorList>
    </citation>
    <scope>NUCLEOTIDE SEQUENCE [LARGE SCALE GENOMIC DNA]</scope>
    <source>
        <strain evidence="4 5">CCMP1102</strain>
    </source>
</reference>
<protein>
    <recommendedName>
        <fullName evidence="3">Transglutaminase-like domain-containing protein</fullName>
    </recommendedName>
</protein>
<feature type="chain" id="PRO_5009191939" description="Transglutaminase-like domain-containing protein" evidence="2">
    <location>
        <begin position="24"/>
        <end position="584"/>
    </location>
</feature>
<proteinExistence type="predicted"/>
<gene>
    <name evidence="4" type="ORF">FRACYDRAFT_256321</name>
</gene>
<evidence type="ECO:0000313" key="5">
    <source>
        <dbReference type="Proteomes" id="UP000095751"/>
    </source>
</evidence>
<dbReference type="AlphaFoldDB" id="A0A1E7EJS3"/>
<dbReference type="OrthoDB" id="409136at2759"/>
<dbReference type="Pfam" id="PF01841">
    <property type="entry name" value="Transglut_core"/>
    <property type="match status" value="1"/>
</dbReference>
<dbReference type="EMBL" id="KV784427">
    <property type="protein sequence ID" value="OEU06118.1"/>
    <property type="molecule type" value="Genomic_DNA"/>
</dbReference>
<feature type="region of interest" description="Disordered" evidence="1">
    <location>
        <begin position="110"/>
        <end position="129"/>
    </location>
</feature>